<dbReference type="InterPro" id="IPR043129">
    <property type="entry name" value="ATPase_NBD"/>
</dbReference>
<feature type="domain" description="Carbamoyltransferase C-terminal" evidence="3">
    <location>
        <begin position="405"/>
        <end position="571"/>
    </location>
</feature>
<dbReference type="AlphaFoldDB" id="A0A0D0FY49"/>
<evidence type="ECO:0000259" key="2">
    <source>
        <dbReference type="Pfam" id="PF02543"/>
    </source>
</evidence>
<dbReference type="OrthoDB" id="9780777at2"/>
<dbReference type="Pfam" id="PF02543">
    <property type="entry name" value="Carbam_trans_N"/>
    <property type="match status" value="1"/>
</dbReference>
<dbReference type="CDD" id="cd24098">
    <property type="entry name" value="ASKHA_NBD_TobZ_N"/>
    <property type="match status" value="1"/>
</dbReference>
<sequence>MYTLGLNAVFHDSSACIFKDGILLAAAEDERFTEIKHGKRPVPFSTYELPFHAIFYCLEVAGIHLREVDHIAYSFNPYLLIPESQLSSAQAEIPFNPECYTYGENKNPWHNLFLSYLLNAPLQLIDGYPNHLQKRFAGSKETDWTWHYVDHHLAHAASAYLPSPYQEAAVLTIDGRGEIATTTYNTAKDNEIKRINAVNMPNSLGLLYEKITSHLGFLHSSDEYRIMALAAYGKPEFEKDFQQMIEMENNGLYTIKEKNFTELFGIPRMKDEPLTKRHLNIACSLQKVLEEQVLKMTAWLYESAKQENLCLAGGVALNCVLNSRICQSGPFKRVWVQPASGDSGTALGAAMHIDNQVRKNKTKTFIMDHTYWGPEYSDAEIEKFLNHAKIPYYKMNDIADETAILLAENKIIGWFQGKMEFGPRSLGSRSILASPINPEMQQRLNELKDREDFRPVAPVVLEEEAPEWFKEITASPFMLFVYKIAANKEDLIPAVKHVDGTARVQTINERQHPLYYQLLKSFKEKTGIPVLINTSFNTLGKPIVCSPRDAIACFWTSAFDALVIGSFLIRKEHGNKSISSYTYLQAAEALD</sequence>
<protein>
    <submittedName>
        <fullName evidence="4">Carbamoyltransferase</fullName>
    </submittedName>
</protein>
<dbReference type="InterPro" id="IPR031730">
    <property type="entry name" value="Carbam_trans_C"/>
</dbReference>
<evidence type="ECO:0000313" key="4">
    <source>
        <dbReference type="EMBL" id="KIO77469.1"/>
    </source>
</evidence>
<dbReference type="PANTHER" id="PTHR34847">
    <property type="entry name" value="NODULATION PROTEIN U"/>
    <property type="match status" value="1"/>
</dbReference>
<dbReference type="RefSeq" id="WP_041881023.1">
    <property type="nucleotide sequence ID" value="NZ_CP157278.1"/>
</dbReference>
<comment type="similarity">
    <text evidence="1">Belongs to the NodU/CmcH family.</text>
</comment>
<dbReference type="Proteomes" id="UP000032049">
    <property type="component" value="Unassembled WGS sequence"/>
</dbReference>
<dbReference type="InterPro" id="IPR003696">
    <property type="entry name" value="Carbtransf_dom"/>
</dbReference>
<reference evidence="4 5" key="1">
    <citation type="submission" date="2015-01" db="EMBL/GenBank/DDBJ databases">
        <title>Draft genome sequence of Pedobacter sp. NL19 isolated from sludge of an effluent treatment pond in an abandoned uranium mine.</title>
        <authorList>
            <person name="Santos T."/>
            <person name="Caetano T."/>
            <person name="Covas C."/>
            <person name="Cruz A."/>
            <person name="Mendo S."/>
        </authorList>
    </citation>
    <scope>NUCLEOTIDE SEQUENCE [LARGE SCALE GENOMIC DNA]</scope>
    <source>
        <strain evidence="4 5">NL19</strain>
    </source>
</reference>
<gene>
    <name evidence="4" type="ORF">TH53_09355</name>
</gene>
<keyword evidence="5" id="KW-1185">Reference proteome</keyword>
<dbReference type="SUPFAM" id="SSF53067">
    <property type="entry name" value="Actin-like ATPase domain"/>
    <property type="match status" value="1"/>
</dbReference>
<dbReference type="InterPro" id="IPR038152">
    <property type="entry name" value="Carbam_trans_C_sf"/>
</dbReference>
<comment type="caution">
    <text evidence="4">The sequence shown here is derived from an EMBL/GenBank/DDBJ whole genome shotgun (WGS) entry which is preliminary data.</text>
</comment>
<keyword evidence="4" id="KW-0808">Transferase</keyword>
<dbReference type="Pfam" id="PF16861">
    <property type="entry name" value="Carbam_trans_C"/>
    <property type="match status" value="1"/>
</dbReference>
<accession>A0A0D0FY49</accession>
<proteinExistence type="inferred from homology"/>
<dbReference type="InterPro" id="IPR051338">
    <property type="entry name" value="NodU/CmcH_Carbamoyltrnsfr"/>
</dbReference>
<dbReference type="Gene3D" id="3.90.870.20">
    <property type="entry name" value="Carbamoyltransferase, C-terminal domain"/>
    <property type="match status" value="1"/>
</dbReference>
<dbReference type="EMBL" id="JXRA01000034">
    <property type="protein sequence ID" value="KIO77469.1"/>
    <property type="molecule type" value="Genomic_DNA"/>
</dbReference>
<name>A0A0D0FY49_9SPHI</name>
<dbReference type="Gene3D" id="3.30.420.40">
    <property type="match status" value="2"/>
</dbReference>
<dbReference type="GO" id="GO:0016740">
    <property type="term" value="F:transferase activity"/>
    <property type="evidence" value="ECO:0007669"/>
    <property type="project" value="UniProtKB-KW"/>
</dbReference>
<dbReference type="PANTHER" id="PTHR34847:SF1">
    <property type="entry name" value="NODULATION PROTEIN U"/>
    <property type="match status" value="1"/>
</dbReference>
<evidence type="ECO:0000256" key="1">
    <source>
        <dbReference type="ARBA" id="ARBA00006129"/>
    </source>
</evidence>
<dbReference type="STRING" id="1503925.TH53_09355"/>
<feature type="domain" description="Carbamoyltransferase" evidence="2">
    <location>
        <begin position="4"/>
        <end position="351"/>
    </location>
</feature>
<evidence type="ECO:0000313" key="5">
    <source>
        <dbReference type="Proteomes" id="UP000032049"/>
    </source>
</evidence>
<evidence type="ECO:0000259" key="3">
    <source>
        <dbReference type="Pfam" id="PF16861"/>
    </source>
</evidence>
<organism evidence="4 5">
    <name type="scientific">Pedobacter lusitanus</name>
    <dbReference type="NCBI Taxonomy" id="1503925"/>
    <lineage>
        <taxon>Bacteria</taxon>
        <taxon>Pseudomonadati</taxon>
        <taxon>Bacteroidota</taxon>
        <taxon>Sphingobacteriia</taxon>
        <taxon>Sphingobacteriales</taxon>
        <taxon>Sphingobacteriaceae</taxon>
        <taxon>Pedobacter</taxon>
    </lineage>
</organism>